<dbReference type="OrthoDB" id="7777568at2"/>
<dbReference type="InterPro" id="IPR005184">
    <property type="entry name" value="DUF306_Meta_HslJ"/>
</dbReference>
<dbReference type="Pfam" id="PF03724">
    <property type="entry name" value="META"/>
    <property type="match status" value="1"/>
</dbReference>
<dbReference type="RefSeq" id="WP_090752727.1">
    <property type="nucleotide sequence ID" value="NZ_FNGE01000002.1"/>
</dbReference>
<organism evidence="3 4">
    <name type="scientific">Paracoccus chinensis</name>
    <dbReference type="NCBI Taxonomy" id="525640"/>
    <lineage>
        <taxon>Bacteria</taxon>
        <taxon>Pseudomonadati</taxon>
        <taxon>Pseudomonadota</taxon>
        <taxon>Alphaproteobacteria</taxon>
        <taxon>Rhodobacterales</taxon>
        <taxon>Paracoccaceae</taxon>
        <taxon>Paracoccus</taxon>
    </lineage>
</organism>
<proteinExistence type="predicted"/>
<feature type="chain" id="PRO_5011770294" evidence="1">
    <location>
        <begin position="19"/>
        <end position="139"/>
    </location>
</feature>
<sequence>MISALRIAAVSATLATLAACGPEPMPADGTGFEGGIPFGTYTMVGFGQEAVPTRDSRIRLTPGQITGNGPCNTFAATNAATLPQISVSVMNWTDNPCGHKGFEGRFLEAVTQASEAEWSGGVLKIKSPLGWMTLERSGN</sequence>
<gene>
    <name evidence="3" type="ORF">SAMN04487971_102282</name>
</gene>
<dbReference type="PROSITE" id="PS51257">
    <property type="entry name" value="PROKAR_LIPOPROTEIN"/>
    <property type="match status" value="1"/>
</dbReference>
<evidence type="ECO:0000313" key="4">
    <source>
        <dbReference type="Proteomes" id="UP000199555"/>
    </source>
</evidence>
<dbReference type="Proteomes" id="UP000199555">
    <property type="component" value="Unassembled WGS sequence"/>
</dbReference>
<dbReference type="STRING" id="525640.SAMN04487971_102282"/>
<dbReference type="Gene3D" id="2.40.128.270">
    <property type="match status" value="1"/>
</dbReference>
<reference evidence="4" key="1">
    <citation type="submission" date="2016-10" db="EMBL/GenBank/DDBJ databases">
        <authorList>
            <person name="Varghese N."/>
            <person name="Submissions S."/>
        </authorList>
    </citation>
    <scope>NUCLEOTIDE SEQUENCE [LARGE SCALE GENOMIC DNA]</scope>
    <source>
        <strain evidence="4">CGMCC 1.7655</strain>
    </source>
</reference>
<keyword evidence="1" id="KW-0732">Signal</keyword>
<evidence type="ECO:0000256" key="1">
    <source>
        <dbReference type="SAM" id="SignalP"/>
    </source>
</evidence>
<keyword evidence="4" id="KW-1185">Reference proteome</keyword>
<feature type="domain" description="DUF306" evidence="2">
    <location>
        <begin position="39"/>
        <end position="127"/>
    </location>
</feature>
<dbReference type="AlphaFoldDB" id="A0A1G9DZB7"/>
<name>A0A1G9DZB7_9RHOB</name>
<dbReference type="InterPro" id="IPR038670">
    <property type="entry name" value="HslJ-like_sf"/>
</dbReference>
<dbReference type="EMBL" id="FNGE01000002">
    <property type="protein sequence ID" value="SDK69199.1"/>
    <property type="molecule type" value="Genomic_DNA"/>
</dbReference>
<accession>A0A1G9DZB7</accession>
<evidence type="ECO:0000313" key="3">
    <source>
        <dbReference type="EMBL" id="SDK69199.1"/>
    </source>
</evidence>
<feature type="signal peptide" evidence="1">
    <location>
        <begin position="1"/>
        <end position="18"/>
    </location>
</feature>
<protein>
    <submittedName>
        <fullName evidence="3">META domain-containing protein</fullName>
    </submittedName>
</protein>
<evidence type="ECO:0000259" key="2">
    <source>
        <dbReference type="Pfam" id="PF03724"/>
    </source>
</evidence>